<dbReference type="Proteomes" id="UP000315215">
    <property type="component" value="Chromosome"/>
</dbReference>
<dbReference type="AlphaFoldDB" id="A0A516KCG6"/>
<dbReference type="EMBL" id="CP041666">
    <property type="protein sequence ID" value="QDP39060.1"/>
    <property type="molecule type" value="Genomic_DNA"/>
</dbReference>
<dbReference type="RefSeq" id="WP_143891810.1">
    <property type="nucleotide sequence ID" value="NZ_CP041666.1"/>
</dbReference>
<dbReference type="Pfam" id="PF08892">
    <property type="entry name" value="YqcI_YcgG"/>
    <property type="match status" value="1"/>
</dbReference>
<dbReference type="OrthoDB" id="112290at2"/>
<dbReference type="InterPro" id="IPR014988">
    <property type="entry name" value="Uncharacterised_YqcI/YcgG"/>
</dbReference>
<evidence type="ECO:0000313" key="2">
    <source>
        <dbReference type="Proteomes" id="UP000315215"/>
    </source>
</evidence>
<name>A0A516KCG6_9BACI</name>
<keyword evidence="2" id="KW-1185">Reference proteome</keyword>
<gene>
    <name evidence="1" type="ORF">FN924_01845</name>
</gene>
<sequence>MHLYTKSELEHIQDKSWQLDAYRAFHEKFINKTYKFPCIPATQGYQLDQLRFVFLPSPLNSETSSYLAELLEHYGKKAKKIGDYTSLVLFLERTKKEEGLSVTAYEDWFWNLLQEVHEIDSTPWPEEIPQDPHDPLWEYCFNGERYFLFCATPSHEKRQSRYFPFMMLAITPRWVFQTFLEKPGAGKIKGQIRERLTKYDAVAPHPDLNVYGSDDNYEYKQYFLRDDQSSSRKCPFHVKKHPKS</sequence>
<reference evidence="1 2" key="1">
    <citation type="submission" date="2019-07" db="EMBL/GenBank/DDBJ databases">
        <authorList>
            <person name="Li J."/>
        </authorList>
    </citation>
    <scope>NUCLEOTIDE SEQUENCE [LARGE SCALE GENOMIC DNA]</scope>
    <source>
        <strain evidence="1 2">TKL69</strain>
    </source>
</reference>
<protein>
    <submittedName>
        <fullName evidence="1">YqcI/YcgG family protein</fullName>
    </submittedName>
</protein>
<dbReference type="PANTHER" id="PTHR40045">
    <property type="entry name" value="YCGG FAMILY PROTEIN"/>
    <property type="match status" value="1"/>
</dbReference>
<dbReference type="PANTHER" id="PTHR40045:SF1">
    <property type="entry name" value="YQCI_YCGG FAMILY PROTEIN"/>
    <property type="match status" value="1"/>
</dbReference>
<accession>A0A516KCG6</accession>
<organism evidence="1 2">
    <name type="scientific">Radiobacillus deserti</name>
    <dbReference type="NCBI Taxonomy" id="2594883"/>
    <lineage>
        <taxon>Bacteria</taxon>
        <taxon>Bacillati</taxon>
        <taxon>Bacillota</taxon>
        <taxon>Bacilli</taxon>
        <taxon>Bacillales</taxon>
        <taxon>Bacillaceae</taxon>
        <taxon>Radiobacillus</taxon>
    </lineage>
</organism>
<evidence type="ECO:0000313" key="1">
    <source>
        <dbReference type="EMBL" id="QDP39060.1"/>
    </source>
</evidence>
<proteinExistence type="predicted"/>
<dbReference type="KEGG" id="aqt:FN924_01845"/>